<evidence type="ECO:0000313" key="11">
    <source>
        <dbReference type="Proteomes" id="UP000184509"/>
    </source>
</evidence>
<dbReference type="RefSeq" id="WP_073402264.1">
    <property type="nucleotide sequence ID" value="NZ_FQTV01000011.1"/>
</dbReference>
<comment type="subunit">
    <text evidence="3">Homohexamer; trimer of dimers.</text>
</comment>
<dbReference type="EC" id="3.2.1.55" evidence="4"/>
<evidence type="ECO:0000256" key="5">
    <source>
        <dbReference type="ARBA" id="ARBA00022801"/>
    </source>
</evidence>
<evidence type="ECO:0000256" key="6">
    <source>
        <dbReference type="ARBA" id="ARBA00023277"/>
    </source>
</evidence>
<evidence type="ECO:0000256" key="1">
    <source>
        <dbReference type="ARBA" id="ARBA00001462"/>
    </source>
</evidence>
<dbReference type="GO" id="GO:0046373">
    <property type="term" value="P:L-arabinose metabolic process"/>
    <property type="evidence" value="ECO:0007669"/>
    <property type="project" value="InterPro"/>
</dbReference>
<dbReference type="GO" id="GO:0000272">
    <property type="term" value="P:polysaccharide catabolic process"/>
    <property type="evidence" value="ECO:0007669"/>
    <property type="project" value="TreeGrafter"/>
</dbReference>
<dbReference type="Pfam" id="PF06964">
    <property type="entry name" value="Alpha-L-AF_C"/>
    <property type="match status" value="1"/>
</dbReference>
<dbReference type="InterPro" id="IPR055235">
    <property type="entry name" value="ASD1_cat"/>
</dbReference>
<evidence type="ECO:0000256" key="3">
    <source>
        <dbReference type="ARBA" id="ARBA00011165"/>
    </source>
</evidence>
<sequence length="513" mass="57463">MRKSLLLGTLLAASLSLSAQKKATIEINPEQGTQKISKHIYGHFAEHLGSCIYGGLWVGENSDIPNTKGYRTDVLGALKNLQIPNLRWPGGCFADEYHWTDGIGPKENRPKMVNNNWGGTIEDNSFGTHEFLNLCELLGCEPYISGNVGSGTVEELAKWVEYMTSDGDSPMANLRRKNGRDKAWKVKFLGVGNESWGCGGSMEPAYYADLYRRYSTYCRNYDDNKLFKIASGASDYDYDWTETLMKKIGNKMDGVSLHYYTVKGWDGSKGSATKFSKDDYYWTLGKCLEIEDVVKKHIAIMDKYDAKKKIGLMVDEWGTWWDVEPGTNPGHLFQQNTLRDAFVAALTLNVFNKYGDRIQMANIAQVVNVLQSMILTKGKQMVLTPTYYVFDMYKVHQDATYLPLTLSCDTMKLEKNRAVPMLSASASKDAKGAIHITIANPDIDNAEEVEINIPSLKAAKVTGRILTSKEVDDYNEFGAPEKVQPKEFKDAKITKQGLKVKMPAKSIVVLEII</sequence>
<dbReference type="STRING" id="1297750.SAMN05444405_11153"/>
<accession>A0A1M5D4E2</accession>
<evidence type="ECO:0000313" key="10">
    <source>
        <dbReference type="EMBL" id="SHF61710.1"/>
    </source>
</evidence>
<keyword evidence="6" id="KW-0119">Carbohydrate metabolism</keyword>
<comment type="catalytic activity">
    <reaction evidence="1">
        <text>Hydrolysis of terminal non-reducing alpha-L-arabinofuranoside residues in alpha-L-arabinosides.</text>
        <dbReference type="EC" id="3.2.1.55"/>
    </reaction>
</comment>
<dbReference type="SUPFAM" id="SSF51445">
    <property type="entry name" value="(Trans)glycosidases"/>
    <property type="match status" value="1"/>
</dbReference>
<dbReference type="Gene3D" id="2.60.40.1180">
    <property type="entry name" value="Golgi alpha-mannosidase II"/>
    <property type="match status" value="1"/>
</dbReference>
<protein>
    <recommendedName>
        <fullName evidence="4">non-reducing end alpha-L-arabinofuranosidase</fullName>
        <ecNumber evidence="4">3.2.1.55</ecNumber>
    </recommendedName>
</protein>
<evidence type="ECO:0000256" key="7">
    <source>
        <dbReference type="ARBA" id="ARBA00023295"/>
    </source>
</evidence>
<evidence type="ECO:0000256" key="4">
    <source>
        <dbReference type="ARBA" id="ARBA00012670"/>
    </source>
</evidence>
<dbReference type="Pfam" id="PF22848">
    <property type="entry name" value="ASD1_dom"/>
    <property type="match status" value="1"/>
</dbReference>
<dbReference type="Proteomes" id="UP000184509">
    <property type="component" value="Unassembled WGS sequence"/>
</dbReference>
<gene>
    <name evidence="10" type="ORF">SAMN05444405_11153</name>
</gene>
<evidence type="ECO:0000256" key="8">
    <source>
        <dbReference type="SAM" id="SignalP"/>
    </source>
</evidence>
<feature type="signal peptide" evidence="8">
    <location>
        <begin position="1"/>
        <end position="19"/>
    </location>
</feature>
<dbReference type="Gene3D" id="3.20.20.80">
    <property type="entry name" value="Glycosidases"/>
    <property type="match status" value="1"/>
</dbReference>
<feature type="domain" description="Alpha-L-arabinofuranosidase C-terminal" evidence="9">
    <location>
        <begin position="315"/>
        <end position="506"/>
    </location>
</feature>
<evidence type="ECO:0000256" key="2">
    <source>
        <dbReference type="ARBA" id="ARBA00007186"/>
    </source>
</evidence>
<proteinExistence type="inferred from homology"/>
<dbReference type="AlphaFoldDB" id="A0A1M5D4E2"/>
<feature type="chain" id="PRO_5012296375" description="non-reducing end alpha-L-arabinofuranosidase" evidence="8">
    <location>
        <begin position="20"/>
        <end position="513"/>
    </location>
</feature>
<dbReference type="InterPro" id="IPR017853">
    <property type="entry name" value="GH"/>
</dbReference>
<dbReference type="OrthoDB" id="9758333at2"/>
<reference evidence="10 11" key="1">
    <citation type="submission" date="2016-11" db="EMBL/GenBank/DDBJ databases">
        <authorList>
            <person name="Jaros S."/>
            <person name="Januszkiewicz K."/>
            <person name="Wedrychowicz H."/>
        </authorList>
    </citation>
    <scope>NUCLEOTIDE SEQUENCE [LARGE SCALE GENOMIC DNA]</scope>
    <source>
        <strain evidence="10 11">DSM 26991</strain>
    </source>
</reference>
<dbReference type="InterPro" id="IPR013780">
    <property type="entry name" value="Glyco_hydro_b"/>
</dbReference>
<name>A0A1M5D4E2_9BACE</name>
<evidence type="ECO:0000259" key="9">
    <source>
        <dbReference type="SMART" id="SM00813"/>
    </source>
</evidence>
<keyword evidence="8" id="KW-0732">Signal</keyword>
<keyword evidence="5" id="KW-0378">Hydrolase</keyword>
<dbReference type="EMBL" id="FQTV01000011">
    <property type="protein sequence ID" value="SHF61710.1"/>
    <property type="molecule type" value="Genomic_DNA"/>
</dbReference>
<comment type="similarity">
    <text evidence="2">Belongs to the glycosyl hydrolase 51 family.</text>
</comment>
<dbReference type="InterPro" id="IPR010720">
    <property type="entry name" value="Alpha-L-AF_C"/>
</dbReference>
<dbReference type="SUPFAM" id="SSF51011">
    <property type="entry name" value="Glycosyl hydrolase domain"/>
    <property type="match status" value="1"/>
</dbReference>
<dbReference type="PANTHER" id="PTHR43576">
    <property type="entry name" value="ALPHA-L-ARABINOFURANOSIDASE C-RELATED"/>
    <property type="match status" value="1"/>
</dbReference>
<keyword evidence="11" id="KW-1185">Reference proteome</keyword>
<dbReference type="GO" id="GO:0046556">
    <property type="term" value="F:alpha-L-arabinofuranosidase activity"/>
    <property type="evidence" value="ECO:0007669"/>
    <property type="project" value="UniProtKB-EC"/>
</dbReference>
<keyword evidence="7" id="KW-0326">Glycosidase</keyword>
<organism evidence="10 11">
    <name type="scientific">Bacteroides luti</name>
    <dbReference type="NCBI Taxonomy" id="1297750"/>
    <lineage>
        <taxon>Bacteria</taxon>
        <taxon>Pseudomonadati</taxon>
        <taxon>Bacteroidota</taxon>
        <taxon>Bacteroidia</taxon>
        <taxon>Bacteroidales</taxon>
        <taxon>Bacteroidaceae</taxon>
        <taxon>Bacteroides</taxon>
    </lineage>
</organism>
<dbReference type="PANTHER" id="PTHR43576:SF2">
    <property type="entry name" value="INTRACELLULAR EXO-ALPHA-L-ARABINOFURANOSIDASE 2"/>
    <property type="match status" value="1"/>
</dbReference>
<dbReference type="SMART" id="SM00813">
    <property type="entry name" value="Alpha-L-AF_C"/>
    <property type="match status" value="1"/>
</dbReference>